<keyword evidence="2" id="KW-1185">Reference proteome</keyword>
<evidence type="ECO:0000313" key="2">
    <source>
        <dbReference type="Proteomes" id="UP000886501"/>
    </source>
</evidence>
<protein>
    <submittedName>
        <fullName evidence="1">Uncharacterized protein</fullName>
    </submittedName>
</protein>
<reference evidence="1" key="2">
    <citation type="journal article" date="2020" name="Nat. Commun.">
        <title>Large-scale genome sequencing of mycorrhizal fungi provides insights into the early evolution of symbiotic traits.</title>
        <authorList>
            <person name="Miyauchi S."/>
            <person name="Kiss E."/>
            <person name="Kuo A."/>
            <person name="Drula E."/>
            <person name="Kohler A."/>
            <person name="Sanchez-Garcia M."/>
            <person name="Morin E."/>
            <person name="Andreopoulos B."/>
            <person name="Barry K.W."/>
            <person name="Bonito G."/>
            <person name="Buee M."/>
            <person name="Carver A."/>
            <person name="Chen C."/>
            <person name="Cichocki N."/>
            <person name="Clum A."/>
            <person name="Culley D."/>
            <person name="Crous P.W."/>
            <person name="Fauchery L."/>
            <person name="Girlanda M."/>
            <person name="Hayes R.D."/>
            <person name="Keri Z."/>
            <person name="LaButti K."/>
            <person name="Lipzen A."/>
            <person name="Lombard V."/>
            <person name="Magnuson J."/>
            <person name="Maillard F."/>
            <person name="Murat C."/>
            <person name="Nolan M."/>
            <person name="Ohm R.A."/>
            <person name="Pangilinan J."/>
            <person name="Pereira M.F."/>
            <person name="Perotto S."/>
            <person name="Peter M."/>
            <person name="Pfister S."/>
            <person name="Riley R."/>
            <person name="Sitrit Y."/>
            <person name="Stielow J.B."/>
            <person name="Szollosi G."/>
            <person name="Zifcakova L."/>
            <person name="Stursova M."/>
            <person name="Spatafora J.W."/>
            <person name="Tedersoo L."/>
            <person name="Vaario L.M."/>
            <person name="Yamada A."/>
            <person name="Yan M."/>
            <person name="Wang P."/>
            <person name="Xu J."/>
            <person name="Bruns T."/>
            <person name="Baldrian P."/>
            <person name="Vilgalys R."/>
            <person name="Dunand C."/>
            <person name="Henrissat B."/>
            <person name="Grigoriev I.V."/>
            <person name="Hibbett D."/>
            <person name="Nagy L.G."/>
            <person name="Martin F.M."/>
        </authorList>
    </citation>
    <scope>NUCLEOTIDE SEQUENCE</scope>
    <source>
        <strain evidence="1">P2</strain>
    </source>
</reference>
<sequence>MHSDTRLDSPPPPSRFRRPWSPDPLDSFNSSRYNRRREPSDVSVEALDLADYAMSLPRRANRPHDEHYNPMPNDPYPPSPQGIRQFAQSRDSLHPPSLTSPGDTLSTTTSTSRSPRGRPWSLPPRSYDPHTSSQRSAPRIANRDNHFVSDGPHSHQDHETEIDTGRFPAFARHWYPNDRPTRSPPSAYHSVPTTDGISPFDPTYPTHKHNSFNSYKSSQKQQFPDLGYHSVPPSYDSHSRNLLPWVNEPRDPLDEQLHPDVKKERIRMLEREFAGAGKDSRKGFDDENMIGSADRQGRLITQGPKKRLATRCFQALLTLGAAICLIYIALAIKPKKKPPPQGTIPIYVLYAMSIITFLLVTYLFLIFPYCCLGRGKDSALTEPLGPEGMMVLPVQYLPGGSKRKGSKGKKKSKGRPGGRGDVQVNLIVDPNVFGGSRRGRDGEEEYDDEEHSSRLGTNSGRSSGSNGRRSRTPKRRSVFAGLALEARWKKARRRLKWAMAVDVVCFVMWGAEFVVILVGQRCPPGGFDGWCDGYNLATALVCLTCLLFGFSVFFDIKDLHGSRVSPRTRT</sequence>
<reference evidence="1" key="1">
    <citation type="submission" date="2019-10" db="EMBL/GenBank/DDBJ databases">
        <authorList>
            <consortium name="DOE Joint Genome Institute"/>
            <person name="Kuo A."/>
            <person name="Miyauchi S."/>
            <person name="Kiss E."/>
            <person name="Drula E."/>
            <person name="Kohler A."/>
            <person name="Sanchez-Garcia M."/>
            <person name="Andreopoulos B."/>
            <person name="Barry K.W."/>
            <person name="Bonito G."/>
            <person name="Buee M."/>
            <person name="Carver A."/>
            <person name="Chen C."/>
            <person name="Cichocki N."/>
            <person name="Clum A."/>
            <person name="Culley D."/>
            <person name="Crous P.W."/>
            <person name="Fauchery L."/>
            <person name="Girlanda M."/>
            <person name="Hayes R."/>
            <person name="Keri Z."/>
            <person name="Labutti K."/>
            <person name="Lipzen A."/>
            <person name="Lombard V."/>
            <person name="Magnuson J."/>
            <person name="Maillard F."/>
            <person name="Morin E."/>
            <person name="Murat C."/>
            <person name="Nolan M."/>
            <person name="Ohm R."/>
            <person name="Pangilinan J."/>
            <person name="Pereira M."/>
            <person name="Perotto S."/>
            <person name="Peter M."/>
            <person name="Riley R."/>
            <person name="Sitrit Y."/>
            <person name="Stielow B."/>
            <person name="Szollosi G."/>
            <person name="Zifcakova L."/>
            <person name="Stursova M."/>
            <person name="Spatafora J.W."/>
            <person name="Tedersoo L."/>
            <person name="Vaario L.-M."/>
            <person name="Yamada A."/>
            <person name="Yan M."/>
            <person name="Wang P."/>
            <person name="Xu J."/>
            <person name="Bruns T."/>
            <person name="Baldrian P."/>
            <person name="Vilgalys R."/>
            <person name="Henrissat B."/>
            <person name="Grigoriev I.V."/>
            <person name="Hibbett D."/>
            <person name="Nagy L.G."/>
            <person name="Martin F.M."/>
        </authorList>
    </citation>
    <scope>NUCLEOTIDE SEQUENCE</scope>
    <source>
        <strain evidence="1">P2</strain>
    </source>
</reference>
<gene>
    <name evidence="1" type="ORF">BDM02DRAFT_3101813</name>
</gene>
<proteinExistence type="predicted"/>
<organism evidence="1 2">
    <name type="scientific">Thelephora ganbajun</name>
    <name type="common">Ganba fungus</name>
    <dbReference type="NCBI Taxonomy" id="370292"/>
    <lineage>
        <taxon>Eukaryota</taxon>
        <taxon>Fungi</taxon>
        <taxon>Dikarya</taxon>
        <taxon>Basidiomycota</taxon>
        <taxon>Agaricomycotina</taxon>
        <taxon>Agaricomycetes</taxon>
        <taxon>Thelephorales</taxon>
        <taxon>Thelephoraceae</taxon>
        <taxon>Thelephora</taxon>
    </lineage>
</organism>
<accession>A0ACB6Z699</accession>
<dbReference type="EMBL" id="MU118103">
    <property type="protein sequence ID" value="KAF9645131.1"/>
    <property type="molecule type" value="Genomic_DNA"/>
</dbReference>
<name>A0ACB6Z699_THEGA</name>
<comment type="caution">
    <text evidence="1">The sequence shown here is derived from an EMBL/GenBank/DDBJ whole genome shotgun (WGS) entry which is preliminary data.</text>
</comment>
<evidence type="ECO:0000313" key="1">
    <source>
        <dbReference type="EMBL" id="KAF9645131.1"/>
    </source>
</evidence>
<dbReference type="Proteomes" id="UP000886501">
    <property type="component" value="Unassembled WGS sequence"/>
</dbReference>